<protein>
    <recommendedName>
        <fullName evidence="3">Conjugative transposon TraJ C-terminal domain-containing protein</fullName>
    </recommendedName>
</protein>
<evidence type="ECO:0000256" key="1">
    <source>
        <dbReference type="SAM" id="Phobius"/>
    </source>
</evidence>
<reference evidence="5" key="1">
    <citation type="submission" date="2018-11" db="EMBL/GenBank/DDBJ databases">
        <title>Proposal to divide the Flavobacteriaceae and reorganize its genera based on Amino Acid Identity values calculated from whole genome sequences.</title>
        <authorList>
            <person name="Nicholson A.C."/>
            <person name="Gulvik C.A."/>
            <person name="Whitney A.M."/>
            <person name="Sheth M."/>
            <person name="Batra D."/>
            <person name="Pryor J."/>
            <person name="Bernardet J.-F."/>
            <person name="Hugo C."/>
            <person name="Kampfer P."/>
            <person name="Newman J.D."/>
            <person name="McQuiston J.R."/>
        </authorList>
    </citation>
    <scope>NUCLEOTIDE SEQUENCE [LARGE SCALE GENOMIC DNA]</scope>
    <source>
        <strain evidence="5">H6466</strain>
    </source>
</reference>
<dbReference type="EMBL" id="CP034160">
    <property type="protein sequence ID" value="AZI55180.1"/>
    <property type="molecule type" value="Genomic_DNA"/>
</dbReference>
<feature type="domain" description="Conjugative transposon TraJ C-terminal" evidence="3">
    <location>
        <begin position="58"/>
        <end position="375"/>
    </location>
</feature>
<evidence type="ECO:0000256" key="2">
    <source>
        <dbReference type="SAM" id="SignalP"/>
    </source>
</evidence>
<feature type="chain" id="PRO_5017955038" description="Conjugative transposon TraJ C-terminal domain-containing protein" evidence="2">
    <location>
        <begin position="25"/>
        <end position="389"/>
    </location>
</feature>
<dbReference type="Proteomes" id="UP000272316">
    <property type="component" value="Chromosome"/>
</dbReference>
<name>A0A3G8ZDP8_9FLAO</name>
<feature type="transmembrane region" description="Helical" evidence="1">
    <location>
        <begin position="107"/>
        <end position="128"/>
    </location>
</feature>
<feature type="transmembrane region" description="Helical" evidence="1">
    <location>
        <begin position="238"/>
        <end position="259"/>
    </location>
</feature>
<evidence type="ECO:0000313" key="5">
    <source>
        <dbReference type="Proteomes" id="UP000272316"/>
    </source>
</evidence>
<accession>A0A3G8ZDP8</accession>
<sequence>MKSIIYLKSIILLMLFFIPCLAFGQDTHSDEYYQKAMDFLQGEGVLEGWFTEKFLPLYDSFMTAEYGQFILFGQAVAGIGALLYLGNIGWQMISGDREWEIVSMLKPFAIGLVIMNWVGFVGLIRTPLLKLQDVSESSFVQSQQELNSLRWVRFKKQQQVVDRIIEEQAKAQAEIEQQEAGDQSLIEEGLDMVGDGLTSLMSPIYELYLRLQVGLQLAISSMLELIGLWILRVCVYGVFFIQLIFSTILIIVGPIPVGLSVFPAFSSFLSQWVARFININLYGFVAFIVLKIGILLQLFAFEAEIERYDQIINNDGSIKNMDLLLTYSGSGIMSFGLVIVCFLITAVGILCVPTLANYIIPSGSSNAGAMSKMKRAGMAIATKGTSLLK</sequence>
<dbReference type="KEGG" id="eva:EIB75_07965"/>
<keyword evidence="1" id="KW-0812">Transmembrane</keyword>
<dbReference type="InterPro" id="IPR012424">
    <property type="entry name" value="Conjugative_transposon_TraJ_C"/>
</dbReference>
<organism evidence="4 5">
    <name type="scientific">Epilithonimonas vandammei</name>
    <dbReference type="NCBI Taxonomy" id="2487072"/>
    <lineage>
        <taxon>Bacteria</taxon>
        <taxon>Pseudomonadati</taxon>
        <taxon>Bacteroidota</taxon>
        <taxon>Flavobacteriia</taxon>
        <taxon>Flavobacteriales</taxon>
        <taxon>Weeksellaceae</taxon>
        <taxon>Chryseobacterium group</taxon>
        <taxon>Epilithonimonas</taxon>
    </lineage>
</organism>
<keyword evidence="1" id="KW-1133">Transmembrane helix</keyword>
<keyword evidence="1" id="KW-0472">Membrane</keyword>
<keyword evidence="2" id="KW-0732">Signal</keyword>
<dbReference type="AlphaFoldDB" id="A0A3G8ZDP8"/>
<feature type="transmembrane region" description="Helical" evidence="1">
    <location>
        <begin position="207"/>
        <end position="231"/>
    </location>
</feature>
<dbReference type="Pfam" id="PF07863">
    <property type="entry name" value="CtnDOT_TraJ"/>
    <property type="match status" value="1"/>
</dbReference>
<feature type="transmembrane region" description="Helical" evidence="1">
    <location>
        <begin position="66"/>
        <end position="86"/>
    </location>
</feature>
<feature type="transmembrane region" description="Helical" evidence="1">
    <location>
        <begin position="324"/>
        <end position="350"/>
    </location>
</feature>
<dbReference type="RefSeq" id="WP_124986302.1">
    <property type="nucleotide sequence ID" value="NZ_CP034160.1"/>
</dbReference>
<feature type="signal peptide" evidence="2">
    <location>
        <begin position="1"/>
        <end position="24"/>
    </location>
</feature>
<evidence type="ECO:0000313" key="4">
    <source>
        <dbReference type="EMBL" id="AZI55180.1"/>
    </source>
</evidence>
<feature type="transmembrane region" description="Helical" evidence="1">
    <location>
        <begin position="279"/>
        <end position="303"/>
    </location>
</feature>
<evidence type="ECO:0000259" key="3">
    <source>
        <dbReference type="Pfam" id="PF07863"/>
    </source>
</evidence>
<proteinExistence type="predicted"/>
<gene>
    <name evidence="4" type="ORF">EIB75_07965</name>
</gene>